<reference evidence="4" key="2">
    <citation type="submission" date="2022-01" db="EMBL/GenBank/DDBJ databases">
        <authorList>
            <person name="Yamashiro T."/>
            <person name="Shiraishi A."/>
            <person name="Satake H."/>
            <person name="Nakayama K."/>
        </authorList>
    </citation>
    <scope>NUCLEOTIDE SEQUENCE</scope>
</reference>
<keyword evidence="5" id="KW-1185">Reference proteome</keyword>
<dbReference type="InterPro" id="IPR012337">
    <property type="entry name" value="RNaseH-like_sf"/>
</dbReference>
<evidence type="ECO:0000259" key="3">
    <source>
        <dbReference type="PROSITE" id="PS50994"/>
    </source>
</evidence>
<dbReference type="InterPro" id="IPR036397">
    <property type="entry name" value="RNaseH_sf"/>
</dbReference>
<keyword evidence="2" id="KW-0378">Hydrolase</keyword>
<dbReference type="Pfam" id="PF25597">
    <property type="entry name" value="SH3_retrovirus"/>
    <property type="match status" value="1"/>
</dbReference>
<feature type="domain" description="Integrase catalytic" evidence="3">
    <location>
        <begin position="5"/>
        <end position="177"/>
    </location>
</feature>
<protein>
    <submittedName>
        <fullName evidence="4">Retrotransposon protein, putative, ty1-copia subclass</fullName>
    </submittedName>
</protein>
<gene>
    <name evidence="4" type="ORF">Tco_0841962</name>
</gene>
<keyword evidence="1" id="KW-0479">Metal-binding</keyword>
<proteinExistence type="predicted"/>
<dbReference type="InterPro" id="IPR043502">
    <property type="entry name" value="DNA/RNA_pol_sf"/>
</dbReference>
<dbReference type="InterPro" id="IPR039537">
    <property type="entry name" value="Retrotran_Ty1/copia-like"/>
</dbReference>
<name>A0ABQ5AXZ2_9ASTR</name>
<evidence type="ECO:0000256" key="1">
    <source>
        <dbReference type="ARBA" id="ARBA00022723"/>
    </source>
</evidence>
<dbReference type="SUPFAM" id="SSF56672">
    <property type="entry name" value="DNA/RNA polymerases"/>
    <property type="match status" value="1"/>
</dbReference>
<evidence type="ECO:0000313" key="4">
    <source>
        <dbReference type="EMBL" id="GJT07500.1"/>
    </source>
</evidence>
<dbReference type="Gene3D" id="3.30.420.10">
    <property type="entry name" value="Ribonuclease H-like superfamily/Ribonuclease H"/>
    <property type="match status" value="1"/>
</dbReference>
<accession>A0ABQ5AXZ2</accession>
<dbReference type="InterPro" id="IPR057670">
    <property type="entry name" value="SH3_retrovirus"/>
</dbReference>
<evidence type="ECO:0000256" key="2">
    <source>
        <dbReference type="ARBA" id="ARBA00022801"/>
    </source>
</evidence>
<dbReference type="PANTHER" id="PTHR42648:SF27">
    <property type="entry name" value="RNA-DIRECTED DNA POLYMERASE"/>
    <property type="match status" value="1"/>
</dbReference>
<dbReference type="InterPro" id="IPR001584">
    <property type="entry name" value="Integrase_cat-core"/>
</dbReference>
<sequence>MSGKMARKPYTHQVERAKDLLGLIHTDVCVPFKIMSRKGASYFVTFTNDFNRYGYVYLLKHKQVFQKEVENQLGKTIKSLHSDRGGEYMSQEFLNHLRDHGIIAHRTPPYTAQHNGVSERRNRTILDMVRSMMSQTTLPKSFWDYALETAACILNFQLRRLKRHHTKSIKCIFIGYPKETMGYSLYYPPENKVLVAWNAKFLENSLITQEASGSLEDLEIIQEEDTHPSIDTSLNHEEDDLEIDEPQSDIIPIRRSTRTRHAPDRMCLYIDAEEHELGDLGEPANYKAALLDLESDKWLSAMNVKMQSMKDNEVWDLVELPPDGKTVGSKWLFKKKTDMDGVVHTYKARLVAKGYTQTLGIDYEETFSPVADIRAIRILIAITAFYDYEIWQMDVKTAFLNGYLSEEVYMEQPEGFVNPKYPNRVCKLKHSIYGLKQASRQWNKRFDDEIKKFGFTQNHDEPCVYLKASGSNVTFLILCFAMKDLGEAAYILGIKIYRDRSRRLIGLCQSAYIEKILKRYHMKNSKRGSIPMQEKLRLSKSQGASTPAELKRMQNVPYASAMGLIMYVVKCTRPDVAFAQNITSRFQQNPGDPHWTTVKNILKYMRNTKDMFLVYGGDIKRELRVSCYIDAGYLTDADDLKSQTGYVFVLNGGAIDWKSAKQSIFATSSVEAEYIVAYDVSKEAVCHTPQFSIF</sequence>
<reference evidence="4" key="1">
    <citation type="journal article" date="2022" name="Int. J. Mol. Sci.">
        <title>Draft Genome of Tanacetum Coccineum: Genomic Comparison of Closely Related Tanacetum-Family Plants.</title>
        <authorList>
            <person name="Yamashiro T."/>
            <person name="Shiraishi A."/>
            <person name="Nakayama K."/>
            <person name="Satake H."/>
        </authorList>
    </citation>
    <scope>NUCLEOTIDE SEQUENCE</scope>
</reference>
<comment type="caution">
    <text evidence="4">The sequence shown here is derived from an EMBL/GenBank/DDBJ whole genome shotgun (WGS) entry which is preliminary data.</text>
</comment>
<organism evidence="4 5">
    <name type="scientific">Tanacetum coccineum</name>
    <dbReference type="NCBI Taxonomy" id="301880"/>
    <lineage>
        <taxon>Eukaryota</taxon>
        <taxon>Viridiplantae</taxon>
        <taxon>Streptophyta</taxon>
        <taxon>Embryophyta</taxon>
        <taxon>Tracheophyta</taxon>
        <taxon>Spermatophyta</taxon>
        <taxon>Magnoliopsida</taxon>
        <taxon>eudicotyledons</taxon>
        <taxon>Gunneridae</taxon>
        <taxon>Pentapetalae</taxon>
        <taxon>asterids</taxon>
        <taxon>campanulids</taxon>
        <taxon>Asterales</taxon>
        <taxon>Asteraceae</taxon>
        <taxon>Asteroideae</taxon>
        <taxon>Anthemideae</taxon>
        <taxon>Anthemidinae</taxon>
        <taxon>Tanacetum</taxon>
    </lineage>
</organism>
<dbReference type="SUPFAM" id="SSF53098">
    <property type="entry name" value="Ribonuclease H-like"/>
    <property type="match status" value="1"/>
</dbReference>
<dbReference type="EMBL" id="BQNB010012755">
    <property type="protein sequence ID" value="GJT07500.1"/>
    <property type="molecule type" value="Genomic_DNA"/>
</dbReference>
<dbReference type="PROSITE" id="PS50994">
    <property type="entry name" value="INTEGRASE"/>
    <property type="match status" value="1"/>
</dbReference>
<dbReference type="PANTHER" id="PTHR42648">
    <property type="entry name" value="TRANSPOSASE, PUTATIVE-RELATED"/>
    <property type="match status" value="1"/>
</dbReference>
<dbReference type="CDD" id="cd09272">
    <property type="entry name" value="RNase_HI_RT_Ty1"/>
    <property type="match status" value="1"/>
</dbReference>
<dbReference type="Proteomes" id="UP001151760">
    <property type="component" value="Unassembled WGS sequence"/>
</dbReference>
<dbReference type="InterPro" id="IPR013103">
    <property type="entry name" value="RVT_2"/>
</dbReference>
<dbReference type="Pfam" id="PF00665">
    <property type="entry name" value="rve"/>
    <property type="match status" value="1"/>
</dbReference>
<dbReference type="Pfam" id="PF07727">
    <property type="entry name" value="RVT_2"/>
    <property type="match status" value="1"/>
</dbReference>
<evidence type="ECO:0000313" key="5">
    <source>
        <dbReference type="Proteomes" id="UP001151760"/>
    </source>
</evidence>